<comment type="caution">
    <text evidence="2">The sequence shown here is derived from an EMBL/GenBank/DDBJ whole genome shotgun (WGS) entry which is preliminary data.</text>
</comment>
<reference evidence="2 3" key="1">
    <citation type="submission" date="2014-12" db="EMBL/GenBank/DDBJ databases">
        <title>Mercury Reductase activity and rhizosphere competence traits in the genome of root associated Photobacterium halotolerans MELD1.</title>
        <authorList>
            <person name="Mathew D.C."/>
            <person name="Huang C.-C."/>
        </authorList>
    </citation>
    <scope>NUCLEOTIDE SEQUENCE [LARGE SCALE GENOMIC DNA]</scope>
    <source>
        <strain evidence="2 3">MELD1</strain>
    </source>
</reference>
<protein>
    <recommendedName>
        <fullName evidence="1">KAP NTPase domain-containing protein</fullName>
    </recommendedName>
</protein>
<dbReference type="InterPro" id="IPR011646">
    <property type="entry name" value="KAP_P-loop"/>
</dbReference>
<dbReference type="RefSeq" id="WP_046221966.1">
    <property type="nucleotide sequence ID" value="NZ_JWYV01000018.1"/>
</dbReference>
<sequence length="479" mass="54254">MPAINHDTVKYKDWLATKTFDNCLLNRKQFGEFLADYVCSERDGFVLNLDSSWGTGKTEFLQRFYTELINRNHPTIYIDAWESDFSDNPLSVVASELLLQLEKLNSNIGQDFSSASRVLGKLVKGSIIGAAGYLGKKYLDDSTTTVEVAKTLLGDDEVDPKHLMKKVKEGHHQQVEAIKEVRRTLSQLAEVLKQNLNTNIPVVVLVDELDRCRPSYAVEMLEVIKHFFTTKSFVFVVATDTEQLCHSIRAIYGNDFDSTRYLKRFFDRKAVLPEPDIESYVLAKAPDFSEYQQNLNLYPKFPDDGTSLALHISYAAQSAGLGLRDLDQLIARFEACLRVANNMFLKNPTINQSISVPILLMGLIEFDKDDTRFSSRSTSKANMTTSSFNGQTPLAIRSQTYEGLTQRCLELIAIDSSEVGKTYELNDYVTEFANQLHPLNLNSSGLLIVIESIFLIENSNKVWNWDDHKKIIELSGYLE</sequence>
<evidence type="ECO:0000313" key="2">
    <source>
        <dbReference type="EMBL" id="KKC98612.1"/>
    </source>
</evidence>
<name>A0A0F5V972_9GAMM</name>
<gene>
    <name evidence="2" type="ORF">KY46_17830</name>
</gene>
<dbReference type="SUPFAM" id="SSF52540">
    <property type="entry name" value="P-loop containing nucleoside triphosphate hydrolases"/>
    <property type="match status" value="1"/>
</dbReference>
<dbReference type="EMBL" id="JWYV01000018">
    <property type="protein sequence ID" value="KKC98612.1"/>
    <property type="molecule type" value="Genomic_DNA"/>
</dbReference>
<accession>A0A0F5V972</accession>
<dbReference type="Proteomes" id="UP000033633">
    <property type="component" value="Unassembled WGS sequence"/>
</dbReference>
<keyword evidence="3" id="KW-1185">Reference proteome</keyword>
<dbReference type="OrthoDB" id="88903at2"/>
<dbReference type="AlphaFoldDB" id="A0A0F5V972"/>
<feature type="domain" description="KAP NTPase" evidence="1">
    <location>
        <begin position="29"/>
        <end position="264"/>
    </location>
</feature>
<organism evidence="2 3">
    <name type="scientific">Photobacterium halotolerans</name>
    <dbReference type="NCBI Taxonomy" id="265726"/>
    <lineage>
        <taxon>Bacteria</taxon>
        <taxon>Pseudomonadati</taxon>
        <taxon>Pseudomonadota</taxon>
        <taxon>Gammaproteobacteria</taxon>
        <taxon>Vibrionales</taxon>
        <taxon>Vibrionaceae</taxon>
        <taxon>Photobacterium</taxon>
    </lineage>
</organism>
<evidence type="ECO:0000259" key="1">
    <source>
        <dbReference type="Pfam" id="PF07693"/>
    </source>
</evidence>
<dbReference type="InterPro" id="IPR027417">
    <property type="entry name" value="P-loop_NTPase"/>
</dbReference>
<proteinExistence type="predicted"/>
<evidence type="ECO:0000313" key="3">
    <source>
        <dbReference type="Proteomes" id="UP000033633"/>
    </source>
</evidence>
<dbReference type="PATRIC" id="fig|265726.11.peg.1851"/>
<dbReference type="Gene3D" id="3.40.50.300">
    <property type="entry name" value="P-loop containing nucleotide triphosphate hydrolases"/>
    <property type="match status" value="1"/>
</dbReference>
<dbReference type="Pfam" id="PF07693">
    <property type="entry name" value="KAP_NTPase"/>
    <property type="match status" value="1"/>
</dbReference>